<keyword evidence="2" id="KW-0677">Repeat</keyword>
<feature type="signal peptide" evidence="4">
    <location>
        <begin position="1"/>
        <end position="29"/>
    </location>
</feature>
<sequence>MASSRATDCFLLCSVPCLAVLLFCTAVHGHEHSHDETASRAPSKAFQFRERWDATDVVRDVEHIKEDLAALVDLKKAGELTEEEITFYFFRMHDFDDNKMLDGIEMMAAMRHTIEHGFAPNVQEQSVDGLISLVDGAMMLDTNFDGFISYPELRVTLRRS</sequence>
<accession>G3MLJ1</accession>
<proteinExistence type="evidence at transcript level"/>
<evidence type="ECO:0000256" key="1">
    <source>
        <dbReference type="ARBA" id="ARBA00022729"/>
    </source>
</evidence>
<feature type="chain" id="PRO_5003447043" description="EF-hand domain-containing protein" evidence="4">
    <location>
        <begin position="30"/>
        <end position="160"/>
    </location>
</feature>
<evidence type="ECO:0000313" key="6">
    <source>
        <dbReference type="EMBL" id="AEO34359.1"/>
    </source>
</evidence>
<dbReference type="GO" id="GO:0005509">
    <property type="term" value="F:calcium ion binding"/>
    <property type="evidence" value="ECO:0007669"/>
    <property type="project" value="InterPro"/>
</dbReference>
<dbReference type="InterPro" id="IPR018247">
    <property type="entry name" value="EF_Hand_1_Ca_BS"/>
</dbReference>
<evidence type="ECO:0000259" key="5">
    <source>
        <dbReference type="PROSITE" id="PS50222"/>
    </source>
</evidence>
<evidence type="ECO:0000256" key="3">
    <source>
        <dbReference type="ARBA" id="ARBA00022837"/>
    </source>
</evidence>
<dbReference type="Gene3D" id="1.10.238.10">
    <property type="entry name" value="EF-hand"/>
    <property type="match status" value="1"/>
</dbReference>
<dbReference type="PANTHER" id="PTHR23104:SF17">
    <property type="entry name" value="EF-HAND DOMAIN-CONTAINING PROTEIN"/>
    <property type="match status" value="1"/>
</dbReference>
<dbReference type="AlphaFoldDB" id="G3MLJ1"/>
<dbReference type="EMBL" id="JO842742">
    <property type="protein sequence ID" value="AEO34359.1"/>
    <property type="molecule type" value="mRNA"/>
</dbReference>
<dbReference type="PANTHER" id="PTHR23104">
    <property type="entry name" value="MULTIPLE COAGULATION FACTOR DEFICIENCY PROTEIN 2 NEURAL STEM CELL DERIVED NEURONAL SURVIVAL PROTEIN"/>
    <property type="match status" value="1"/>
</dbReference>
<dbReference type="PROSITE" id="PS50222">
    <property type="entry name" value="EF_HAND_2"/>
    <property type="match status" value="1"/>
</dbReference>
<dbReference type="PROSITE" id="PS00018">
    <property type="entry name" value="EF_HAND_1"/>
    <property type="match status" value="1"/>
</dbReference>
<dbReference type="InterPro" id="IPR052110">
    <property type="entry name" value="MCFD2-like"/>
</dbReference>
<keyword evidence="3" id="KW-0106">Calcium</keyword>
<dbReference type="InterPro" id="IPR011992">
    <property type="entry name" value="EF-hand-dom_pair"/>
</dbReference>
<dbReference type="InterPro" id="IPR002048">
    <property type="entry name" value="EF_hand_dom"/>
</dbReference>
<evidence type="ECO:0000256" key="4">
    <source>
        <dbReference type="SAM" id="SignalP"/>
    </source>
</evidence>
<protein>
    <recommendedName>
        <fullName evidence="5">EF-hand domain-containing protein</fullName>
    </recommendedName>
</protein>
<keyword evidence="1 4" id="KW-0732">Signal</keyword>
<evidence type="ECO:0000256" key="2">
    <source>
        <dbReference type="ARBA" id="ARBA00022737"/>
    </source>
</evidence>
<dbReference type="SUPFAM" id="SSF47473">
    <property type="entry name" value="EF-hand"/>
    <property type="match status" value="1"/>
</dbReference>
<feature type="domain" description="EF-hand" evidence="5">
    <location>
        <begin position="81"/>
        <end position="116"/>
    </location>
</feature>
<reference evidence="6" key="1">
    <citation type="journal article" date="2011" name="PLoS ONE">
        <title>A deep insight into the sialotranscriptome of the gulf coast tick, Amblyomma maculatum.</title>
        <authorList>
            <person name="Karim S."/>
            <person name="Singh P."/>
            <person name="Ribeiro J.M."/>
        </authorList>
    </citation>
    <scope>NUCLEOTIDE SEQUENCE</scope>
    <source>
        <tissue evidence="6">Salivary gland</tissue>
    </source>
</reference>
<organism evidence="6">
    <name type="scientific">Amblyomma maculatum</name>
    <name type="common">Gulf Coast tick</name>
    <dbReference type="NCBI Taxonomy" id="34609"/>
    <lineage>
        <taxon>Eukaryota</taxon>
        <taxon>Metazoa</taxon>
        <taxon>Ecdysozoa</taxon>
        <taxon>Arthropoda</taxon>
        <taxon>Chelicerata</taxon>
        <taxon>Arachnida</taxon>
        <taxon>Acari</taxon>
        <taxon>Parasitiformes</taxon>
        <taxon>Ixodida</taxon>
        <taxon>Ixodoidea</taxon>
        <taxon>Ixodidae</taxon>
        <taxon>Amblyomminae</taxon>
        <taxon>Amblyomma</taxon>
    </lineage>
</organism>
<name>G3MLJ1_AMBMU</name>